<dbReference type="EMBL" id="GGEC01051356">
    <property type="protein sequence ID" value="MBX31840.1"/>
    <property type="molecule type" value="Transcribed_RNA"/>
</dbReference>
<organism evidence="1">
    <name type="scientific">Rhizophora mucronata</name>
    <name type="common">Asiatic mangrove</name>
    <dbReference type="NCBI Taxonomy" id="61149"/>
    <lineage>
        <taxon>Eukaryota</taxon>
        <taxon>Viridiplantae</taxon>
        <taxon>Streptophyta</taxon>
        <taxon>Embryophyta</taxon>
        <taxon>Tracheophyta</taxon>
        <taxon>Spermatophyta</taxon>
        <taxon>Magnoliopsida</taxon>
        <taxon>eudicotyledons</taxon>
        <taxon>Gunneridae</taxon>
        <taxon>Pentapetalae</taxon>
        <taxon>rosids</taxon>
        <taxon>fabids</taxon>
        <taxon>Malpighiales</taxon>
        <taxon>Rhizophoraceae</taxon>
        <taxon>Rhizophora</taxon>
    </lineage>
</organism>
<evidence type="ECO:0000313" key="1">
    <source>
        <dbReference type="EMBL" id="MBX31840.1"/>
    </source>
</evidence>
<proteinExistence type="predicted"/>
<protein>
    <submittedName>
        <fullName evidence="1">Uncharacterized protein</fullName>
    </submittedName>
</protein>
<dbReference type="AlphaFoldDB" id="A0A2P2MNQ6"/>
<name>A0A2P2MNQ6_RHIMU</name>
<accession>A0A2P2MNQ6</accession>
<sequence>MRSGDIIHVQIHQTANFNSTLRRAQNKERQRRLKVS</sequence>
<reference evidence="1" key="1">
    <citation type="submission" date="2018-02" db="EMBL/GenBank/DDBJ databases">
        <title>Rhizophora mucronata_Transcriptome.</title>
        <authorList>
            <person name="Meera S.P."/>
            <person name="Sreeshan A."/>
            <person name="Augustine A."/>
        </authorList>
    </citation>
    <scope>NUCLEOTIDE SEQUENCE</scope>
    <source>
        <tissue evidence="1">Leaf</tissue>
    </source>
</reference>